<accession>A0A8A6UQR4</accession>
<proteinExistence type="inferred from homology"/>
<feature type="transmembrane region" description="Helical" evidence="9">
    <location>
        <begin position="197"/>
        <end position="218"/>
    </location>
</feature>
<protein>
    <recommendedName>
        <fullName evidence="3 8">Cytochrome c oxidase subunit 3</fullName>
    </recommendedName>
</protein>
<keyword evidence="5" id="KW-1278">Translocase</keyword>
<dbReference type="InterPro" id="IPR033945">
    <property type="entry name" value="Cyt_c_oxase_su3_dom"/>
</dbReference>
<evidence type="ECO:0000313" key="11">
    <source>
        <dbReference type="EMBL" id="QTK03068.1"/>
    </source>
</evidence>
<evidence type="ECO:0000256" key="4">
    <source>
        <dbReference type="ARBA" id="ARBA00022692"/>
    </source>
</evidence>
<dbReference type="EMBL" id="MT947600">
    <property type="protein sequence ID" value="QTK03068.1"/>
    <property type="molecule type" value="Genomic_DNA"/>
</dbReference>
<keyword evidence="4 8" id="KW-0812">Transmembrane</keyword>
<keyword evidence="7 9" id="KW-0472">Membrane</keyword>
<dbReference type="GO" id="GO:0005739">
    <property type="term" value="C:mitochondrion"/>
    <property type="evidence" value="ECO:0007669"/>
    <property type="project" value="TreeGrafter"/>
</dbReference>
<feature type="transmembrane region" description="Helical" evidence="9">
    <location>
        <begin position="40"/>
        <end position="59"/>
    </location>
</feature>
<dbReference type="Pfam" id="PF00510">
    <property type="entry name" value="COX3"/>
    <property type="match status" value="1"/>
</dbReference>
<dbReference type="SUPFAM" id="SSF81452">
    <property type="entry name" value="Cytochrome c oxidase subunit III-like"/>
    <property type="match status" value="1"/>
</dbReference>
<dbReference type="CDD" id="cd01665">
    <property type="entry name" value="Cyt_c_Oxidase_III"/>
    <property type="match status" value="1"/>
</dbReference>
<dbReference type="InterPro" id="IPR035973">
    <property type="entry name" value="Cyt_c_oxidase_su3-like_sf"/>
</dbReference>
<evidence type="ECO:0000259" key="10">
    <source>
        <dbReference type="PROSITE" id="PS50253"/>
    </source>
</evidence>
<comment type="similarity">
    <text evidence="2 8">Belongs to the cytochrome c oxidase subunit 3 family.</text>
</comment>
<evidence type="ECO:0000256" key="3">
    <source>
        <dbReference type="ARBA" id="ARBA00015944"/>
    </source>
</evidence>
<evidence type="ECO:0000256" key="7">
    <source>
        <dbReference type="ARBA" id="ARBA00023136"/>
    </source>
</evidence>
<evidence type="ECO:0000256" key="8">
    <source>
        <dbReference type="RuleBase" id="RU003375"/>
    </source>
</evidence>
<comment type="function">
    <text evidence="8">Component of the cytochrome c oxidase, the last enzyme in the mitochondrial electron transport chain which drives oxidative phosphorylation. The respiratory chain contains 3 multisubunit complexes succinate dehydrogenase (complex II, CII), ubiquinol-cytochrome c oxidoreductase (cytochrome b-c1 complex, complex III, CIII) and cytochrome c oxidase (complex IV, CIV), that cooperate to transfer electrons derived from NADH and succinate to molecular oxygen, creating an electrochemical gradient over the inner membrane that drives transmembrane transport and the ATP synthase. Cytochrome c oxidase is the component of the respiratory chain that catalyzes the reduction of oxygen to water. Electrons originating from reduced cytochrome c in the intermembrane space (IMS) are transferred via the dinuclear copper A center (CU(A)) of subunit 2 and heme A of subunit 1 to the active site in subunit 1, a binuclear center (BNC) formed by heme A3 and copper B (CU(B)). The BNC reduces molecular oxygen to 2 water molecules using 4 electrons from cytochrome c in the IMS and 4 protons from the mitochondrial matrix.</text>
</comment>
<dbReference type="AlphaFoldDB" id="A0A8A6UQR4"/>
<geneLocation type="mitochondrion" evidence="11"/>
<dbReference type="InterPro" id="IPR000298">
    <property type="entry name" value="Cyt_c_oxidase-like_su3"/>
</dbReference>
<dbReference type="PANTHER" id="PTHR11403:SF7">
    <property type="entry name" value="CYTOCHROME C OXIDASE SUBUNIT 3"/>
    <property type="match status" value="1"/>
</dbReference>
<dbReference type="InterPro" id="IPR024791">
    <property type="entry name" value="Cyt_c/ubiquinol_Oxase_su3"/>
</dbReference>
<dbReference type="GO" id="GO:0004129">
    <property type="term" value="F:cytochrome-c oxidase activity"/>
    <property type="evidence" value="ECO:0007669"/>
    <property type="project" value="InterPro"/>
</dbReference>
<dbReference type="PROSITE" id="PS50253">
    <property type="entry name" value="COX3"/>
    <property type="match status" value="1"/>
</dbReference>
<evidence type="ECO:0000256" key="2">
    <source>
        <dbReference type="ARBA" id="ARBA00010581"/>
    </source>
</evidence>
<keyword evidence="6 9" id="KW-1133">Transmembrane helix</keyword>
<name>A0A8A6UQR4_9HYME</name>
<evidence type="ECO:0000256" key="5">
    <source>
        <dbReference type="ARBA" id="ARBA00022967"/>
    </source>
</evidence>
<evidence type="ECO:0000256" key="9">
    <source>
        <dbReference type="SAM" id="Phobius"/>
    </source>
</evidence>
<feature type="transmembrane region" description="Helical" evidence="9">
    <location>
        <begin position="239"/>
        <end position="259"/>
    </location>
</feature>
<dbReference type="PANTHER" id="PTHR11403">
    <property type="entry name" value="CYTOCHROME C OXIDASE SUBUNIT III"/>
    <property type="match status" value="1"/>
</dbReference>
<sequence>MKMNLYQPFHLVSLSPWPLLTSLSLLMSFCSSLKFISTFNIFYIYMSLMILIMCLFQWWRDVIRESTFQGYHNKKVMSGLKMGMILFIISELFFFISIFWAFFHFSLAPDIFIYENWPPMLITPFNPYKVPLLNTLLLLSSAGTLTWCHYSILMSNKKFMIISMSLTLLLSAMFTYIQYLEYSEASFCINDACFGSVFFMSTGFHGFHVIIGSIFLFINFIRMFKVSISNNHHFGFEAAAWYWHFVDVVWLFLYLYQYMYTL</sequence>
<reference evidence="11" key="1">
    <citation type="journal article" name="Insects">
        <title>Tracking the Distribution and Burst of Nuclear Mitochondrial DNA Sequences (NUMTs) in Fig Wasp Genomes.</title>
        <authorList>
            <person name="Wang J.X."/>
            <person name="Liu J."/>
            <person name="Miao Y.H."/>
            <person name="Huang D.W."/>
            <person name="Xiao J.H."/>
        </authorList>
    </citation>
    <scope>NUCLEOTIDE SEQUENCE</scope>
</reference>
<feature type="transmembrane region" description="Helical" evidence="9">
    <location>
        <begin position="159"/>
        <end position="177"/>
    </location>
</feature>
<evidence type="ECO:0000256" key="1">
    <source>
        <dbReference type="ARBA" id="ARBA00004141"/>
    </source>
</evidence>
<keyword evidence="8 11" id="KW-0496">Mitochondrion</keyword>
<dbReference type="GO" id="GO:0016020">
    <property type="term" value="C:membrane"/>
    <property type="evidence" value="ECO:0007669"/>
    <property type="project" value="UniProtKB-SubCell"/>
</dbReference>
<comment type="subcellular location">
    <subcellularLocation>
        <location evidence="1">Membrane</location>
        <topology evidence="1">Multi-pass membrane protein</topology>
    </subcellularLocation>
</comment>
<dbReference type="Gene3D" id="1.10.287.70">
    <property type="match status" value="1"/>
</dbReference>
<gene>
    <name evidence="11" type="primary">COX3</name>
</gene>
<dbReference type="Gene3D" id="1.20.120.80">
    <property type="entry name" value="Cytochrome c oxidase, subunit III, four-helix bundle"/>
    <property type="match status" value="1"/>
</dbReference>
<dbReference type="GO" id="GO:0006123">
    <property type="term" value="P:mitochondrial electron transport, cytochrome c to oxygen"/>
    <property type="evidence" value="ECO:0007669"/>
    <property type="project" value="TreeGrafter"/>
</dbReference>
<feature type="transmembrane region" description="Helical" evidence="9">
    <location>
        <begin position="80"/>
        <end position="108"/>
    </location>
</feature>
<organism evidence="11">
    <name type="scientific">Sycobia sp. 2 JXW-2020</name>
    <dbReference type="NCBI Taxonomy" id="2781669"/>
    <lineage>
        <taxon>Eukaryota</taxon>
        <taxon>Metazoa</taxon>
        <taxon>Ecdysozoa</taxon>
        <taxon>Arthropoda</taxon>
        <taxon>Hexapoda</taxon>
        <taxon>Insecta</taxon>
        <taxon>Pterygota</taxon>
        <taxon>Neoptera</taxon>
        <taxon>Endopterygota</taxon>
        <taxon>Hymenoptera</taxon>
        <taxon>Apocrita</taxon>
        <taxon>Proctotrupomorpha</taxon>
        <taxon>Chalcidoidea</taxon>
        <taxon>Pteromalidae</taxon>
        <taxon>Epichrysomallinae</taxon>
        <taxon>Sycobia</taxon>
    </lineage>
</organism>
<feature type="transmembrane region" description="Helical" evidence="9">
    <location>
        <begin position="128"/>
        <end position="147"/>
    </location>
</feature>
<evidence type="ECO:0000256" key="6">
    <source>
        <dbReference type="ARBA" id="ARBA00022989"/>
    </source>
</evidence>
<feature type="domain" description="Heme-copper oxidase subunit III family profile" evidence="10">
    <location>
        <begin position="5"/>
        <end position="262"/>
    </location>
</feature>
<dbReference type="InterPro" id="IPR013833">
    <property type="entry name" value="Cyt_c_oxidase_su3_a-hlx"/>
</dbReference>